<evidence type="ECO:0000256" key="1">
    <source>
        <dbReference type="SAM" id="Phobius"/>
    </source>
</evidence>
<feature type="transmembrane region" description="Helical" evidence="1">
    <location>
        <begin position="70"/>
        <end position="89"/>
    </location>
</feature>
<reference evidence="2 3" key="1">
    <citation type="journal article" date="2023" name="G3 (Bethesda)">
        <title>A chromosome-length genome assembly and annotation of blackberry (Rubus argutus, cv. 'Hillquist').</title>
        <authorList>
            <person name="Bruna T."/>
            <person name="Aryal R."/>
            <person name="Dudchenko O."/>
            <person name="Sargent D.J."/>
            <person name="Mead D."/>
            <person name="Buti M."/>
            <person name="Cavallini A."/>
            <person name="Hytonen T."/>
            <person name="Andres J."/>
            <person name="Pham M."/>
            <person name="Weisz D."/>
            <person name="Mascagni F."/>
            <person name="Usai G."/>
            <person name="Natali L."/>
            <person name="Bassil N."/>
            <person name="Fernandez G.E."/>
            <person name="Lomsadze A."/>
            <person name="Armour M."/>
            <person name="Olukolu B."/>
            <person name="Poorten T."/>
            <person name="Britton C."/>
            <person name="Davik J."/>
            <person name="Ashrafi H."/>
            <person name="Aiden E.L."/>
            <person name="Borodovsky M."/>
            <person name="Worthington M."/>
        </authorList>
    </citation>
    <scope>NUCLEOTIDE SEQUENCE [LARGE SCALE GENOMIC DNA]</scope>
    <source>
        <strain evidence="2">PI 553951</strain>
    </source>
</reference>
<dbReference type="PANTHER" id="PTHR35135">
    <property type="entry name" value="OS05G0517800 PROTEIN"/>
    <property type="match status" value="1"/>
</dbReference>
<protein>
    <recommendedName>
        <fullName evidence="4">Transmembrane protein</fullName>
    </recommendedName>
</protein>
<gene>
    <name evidence="2" type="ORF">M0R45_001607</name>
</gene>
<organism evidence="2 3">
    <name type="scientific">Rubus argutus</name>
    <name type="common">Southern blackberry</name>
    <dbReference type="NCBI Taxonomy" id="59490"/>
    <lineage>
        <taxon>Eukaryota</taxon>
        <taxon>Viridiplantae</taxon>
        <taxon>Streptophyta</taxon>
        <taxon>Embryophyta</taxon>
        <taxon>Tracheophyta</taxon>
        <taxon>Spermatophyta</taxon>
        <taxon>Magnoliopsida</taxon>
        <taxon>eudicotyledons</taxon>
        <taxon>Gunneridae</taxon>
        <taxon>Pentapetalae</taxon>
        <taxon>rosids</taxon>
        <taxon>fabids</taxon>
        <taxon>Rosales</taxon>
        <taxon>Rosaceae</taxon>
        <taxon>Rosoideae</taxon>
        <taxon>Rosoideae incertae sedis</taxon>
        <taxon>Rubus</taxon>
    </lineage>
</organism>
<name>A0AAW1VJL6_RUBAR</name>
<comment type="caution">
    <text evidence="2">The sequence shown here is derived from an EMBL/GenBank/DDBJ whole genome shotgun (WGS) entry which is preliminary data.</text>
</comment>
<keyword evidence="3" id="KW-1185">Reference proteome</keyword>
<sequence>MISSSFKVLQFTINTPRPDFSSVPLLSYFLLNRSLPPYSPHSLSCSSEDTESTNQIIGAVPSRRRSLARFFIHLLAVSIALPDSSFLGFVRSTTLTNFILTVAGVSAVVLLLRSDVKQSATIFRRNVKHIRKWLEEESKVVPKELETKVPPKDIPKEDKH</sequence>
<keyword evidence="1" id="KW-1133">Transmembrane helix</keyword>
<evidence type="ECO:0000313" key="3">
    <source>
        <dbReference type="Proteomes" id="UP001457282"/>
    </source>
</evidence>
<feature type="transmembrane region" description="Helical" evidence="1">
    <location>
        <begin position="95"/>
        <end position="112"/>
    </location>
</feature>
<dbReference type="Proteomes" id="UP001457282">
    <property type="component" value="Unassembled WGS sequence"/>
</dbReference>
<accession>A0AAW1VJL6</accession>
<evidence type="ECO:0000313" key="2">
    <source>
        <dbReference type="EMBL" id="KAK9902368.1"/>
    </source>
</evidence>
<keyword evidence="1" id="KW-0472">Membrane</keyword>
<dbReference type="EMBL" id="JBEDUW010000258">
    <property type="protein sequence ID" value="KAK9902368.1"/>
    <property type="molecule type" value="Genomic_DNA"/>
</dbReference>
<keyword evidence="1" id="KW-0812">Transmembrane</keyword>
<dbReference type="AlphaFoldDB" id="A0AAW1VJL6"/>
<proteinExistence type="predicted"/>
<evidence type="ECO:0008006" key="4">
    <source>
        <dbReference type="Google" id="ProtNLM"/>
    </source>
</evidence>
<dbReference type="PANTHER" id="PTHR35135:SF3">
    <property type="entry name" value="OS05G0517800 PROTEIN"/>
    <property type="match status" value="1"/>
</dbReference>